<reference evidence="1" key="1">
    <citation type="submission" date="2018-06" db="EMBL/GenBank/DDBJ databases">
        <authorList>
            <person name="Zhirakovskaya E."/>
        </authorList>
    </citation>
    <scope>NUCLEOTIDE SEQUENCE</scope>
</reference>
<sequence length="175" mass="18966">MSNHLQIIAGKHSGKKIWAKSDIAQVYASLEKAAASNHWARLVVSELKGLKEGAINKNNIKVRPGSQRSSTAQGVQELFMDLPCLKATILGGPDGSYMITELVPNGDYFNTSTASGLFEATKEGSWYVKELADRRIVPDKGYMDPKHKARARVVAISDGNHPKPSTAAEEMATLA</sequence>
<protein>
    <submittedName>
        <fullName evidence="1">Uncharacterized protein</fullName>
    </submittedName>
</protein>
<dbReference type="EMBL" id="UOFI01000023">
    <property type="protein sequence ID" value="VAW62460.1"/>
    <property type="molecule type" value="Genomic_DNA"/>
</dbReference>
<feature type="non-terminal residue" evidence="1">
    <location>
        <position position="175"/>
    </location>
</feature>
<evidence type="ECO:0000313" key="1">
    <source>
        <dbReference type="EMBL" id="VAW62460.1"/>
    </source>
</evidence>
<name>A0A3B0XD12_9ZZZZ</name>
<accession>A0A3B0XD12</accession>
<gene>
    <name evidence="1" type="ORF">MNBD_GAMMA09-3725</name>
</gene>
<proteinExistence type="predicted"/>
<dbReference type="AlphaFoldDB" id="A0A3B0XD12"/>
<organism evidence="1">
    <name type="scientific">hydrothermal vent metagenome</name>
    <dbReference type="NCBI Taxonomy" id="652676"/>
    <lineage>
        <taxon>unclassified sequences</taxon>
        <taxon>metagenomes</taxon>
        <taxon>ecological metagenomes</taxon>
    </lineage>
</organism>